<accession>A0ABV7Y4E4</accession>
<protein>
    <submittedName>
        <fullName evidence="2">Uncharacterized protein</fullName>
    </submittedName>
</protein>
<dbReference type="RefSeq" id="WP_205121833.1">
    <property type="nucleotide sequence ID" value="NZ_JAFBCM010000001.1"/>
</dbReference>
<sequence length="56" mass="6020">MVEIVTDRFALVGEDAVRVLYAVGVEYEPSVIESPNATTRSRMAGGTMATSTRVSK</sequence>
<name>A0ABV7Y4E4_9ACTN</name>
<evidence type="ECO:0000313" key="2">
    <source>
        <dbReference type="EMBL" id="MFC3759697.1"/>
    </source>
</evidence>
<organism evidence="2 3">
    <name type="scientific">Tenggerimyces flavus</name>
    <dbReference type="NCBI Taxonomy" id="1708749"/>
    <lineage>
        <taxon>Bacteria</taxon>
        <taxon>Bacillati</taxon>
        <taxon>Actinomycetota</taxon>
        <taxon>Actinomycetes</taxon>
        <taxon>Propionibacteriales</taxon>
        <taxon>Nocardioidaceae</taxon>
        <taxon>Tenggerimyces</taxon>
    </lineage>
</organism>
<dbReference type="Proteomes" id="UP001595699">
    <property type="component" value="Unassembled WGS sequence"/>
</dbReference>
<proteinExistence type="predicted"/>
<keyword evidence="3" id="KW-1185">Reference proteome</keyword>
<gene>
    <name evidence="2" type="ORF">ACFOUW_02510</name>
</gene>
<feature type="region of interest" description="Disordered" evidence="1">
    <location>
        <begin position="36"/>
        <end position="56"/>
    </location>
</feature>
<evidence type="ECO:0000313" key="3">
    <source>
        <dbReference type="Proteomes" id="UP001595699"/>
    </source>
</evidence>
<comment type="caution">
    <text evidence="2">The sequence shown here is derived from an EMBL/GenBank/DDBJ whole genome shotgun (WGS) entry which is preliminary data.</text>
</comment>
<dbReference type="EMBL" id="JBHRZH010000002">
    <property type="protein sequence ID" value="MFC3759697.1"/>
    <property type="molecule type" value="Genomic_DNA"/>
</dbReference>
<evidence type="ECO:0000256" key="1">
    <source>
        <dbReference type="SAM" id="MobiDB-lite"/>
    </source>
</evidence>
<reference evidence="3" key="1">
    <citation type="journal article" date="2019" name="Int. J. Syst. Evol. Microbiol.">
        <title>The Global Catalogue of Microorganisms (GCM) 10K type strain sequencing project: providing services to taxonomists for standard genome sequencing and annotation.</title>
        <authorList>
            <consortium name="The Broad Institute Genomics Platform"/>
            <consortium name="The Broad Institute Genome Sequencing Center for Infectious Disease"/>
            <person name="Wu L."/>
            <person name="Ma J."/>
        </authorList>
    </citation>
    <scope>NUCLEOTIDE SEQUENCE [LARGE SCALE GENOMIC DNA]</scope>
    <source>
        <strain evidence="3">CGMCC 4.7241</strain>
    </source>
</reference>